<dbReference type="GO" id="GO:0022857">
    <property type="term" value="F:transmembrane transporter activity"/>
    <property type="evidence" value="ECO:0007669"/>
    <property type="project" value="InterPro"/>
</dbReference>
<feature type="transmembrane region" description="Helical" evidence="1">
    <location>
        <begin position="386"/>
        <end position="404"/>
    </location>
</feature>
<dbReference type="Pfam" id="PF07690">
    <property type="entry name" value="MFS_1"/>
    <property type="match status" value="1"/>
</dbReference>
<feature type="transmembrane region" description="Helical" evidence="1">
    <location>
        <begin position="31"/>
        <end position="50"/>
    </location>
</feature>
<feature type="transmembrane region" description="Helical" evidence="1">
    <location>
        <begin position="87"/>
        <end position="111"/>
    </location>
</feature>
<organism evidence="2 3">
    <name type="scientific">Eiseniibacteriota bacterium</name>
    <dbReference type="NCBI Taxonomy" id="2212470"/>
    <lineage>
        <taxon>Bacteria</taxon>
        <taxon>Candidatus Eiseniibacteriota</taxon>
    </lineage>
</organism>
<dbReference type="SUPFAM" id="SSF103473">
    <property type="entry name" value="MFS general substrate transporter"/>
    <property type="match status" value="1"/>
</dbReference>
<feature type="transmembrane region" description="Helical" evidence="1">
    <location>
        <begin position="123"/>
        <end position="142"/>
    </location>
</feature>
<dbReference type="Proteomes" id="UP000320184">
    <property type="component" value="Unassembled WGS sequence"/>
</dbReference>
<sequence>MMLNVFLLLTAYYIIKPVREALILGKEGAEAKSYASAGMVLLLLFLIPAYSAFANRVNRARLITWVTLFFISNLVVFYALARIDMPYLGVVFFVWVGIFNMMIVAQFWSFANDLYSPEAGKRLFAIIAFGSTLGAILGAWVTKALIAPLGVNQLLLVAAGVLALCLVITRLVEARESRARDLSGSVGAGAPLERPEGGFRLVMSDRYLLLIALLMLVVNLVNTNGEYILGKTLTGVADRMIAAGQNGAASPGAFKKQFIGSFYAGFFTWVNLVTAIVQLLLVSRILKWFGLRVALFVLPLLALGGYTLLALAPIIGVIRTVKIAENSTDYSLQNTARQALFLPTSRDAKYKAKAAIDTFFVRAGDLLSAGLVFVGSALALTPQKFAAVNVALVLGWILIVSILARENARLTGEGARPVVAAGTEAARA</sequence>
<dbReference type="PANTHER" id="PTHR43596:SF1">
    <property type="entry name" value="ADP,ATP CARRIER PROTEIN"/>
    <property type="match status" value="1"/>
</dbReference>
<feature type="transmembrane region" description="Helical" evidence="1">
    <location>
        <begin position="154"/>
        <end position="172"/>
    </location>
</feature>
<reference evidence="2 3" key="1">
    <citation type="journal article" date="2019" name="Nat. Microbiol.">
        <title>Mediterranean grassland soil C-N compound turnover is dependent on rainfall and depth, and is mediated by genomically divergent microorganisms.</title>
        <authorList>
            <person name="Diamond S."/>
            <person name="Andeer P.F."/>
            <person name="Li Z."/>
            <person name="Crits-Christoph A."/>
            <person name="Burstein D."/>
            <person name="Anantharaman K."/>
            <person name="Lane K.R."/>
            <person name="Thomas B.C."/>
            <person name="Pan C."/>
            <person name="Northen T.R."/>
            <person name="Banfield J.F."/>
        </authorList>
    </citation>
    <scope>NUCLEOTIDE SEQUENCE [LARGE SCALE GENOMIC DNA]</scope>
    <source>
        <strain evidence="2">WS_3</strain>
    </source>
</reference>
<feature type="transmembrane region" description="Helical" evidence="1">
    <location>
        <begin position="359"/>
        <end position="380"/>
    </location>
</feature>
<keyword evidence="1" id="KW-0472">Membrane</keyword>
<evidence type="ECO:0000256" key="1">
    <source>
        <dbReference type="SAM" id="Phobius"/>
    </source>
</evidence>
<dbReference type="EMBL" id="VBOT01000020">
    <property type="protein sequence ID" value="TMQ53328.1"/>
    <property type="molecule type" value="Genomic_DNA"/>
</dbReference>
<evidence type="ECO:0000313" key="3">
    <source>
        <dbReference type="Proteomes" id="UP000320184"/>
    </source>
</evidence>
<gene>
    <name evidence="2" type="ORF">E6K73_01505</name>
</gene>
<name>A0A538SPM8_UNCEI</name>
<feature type="transmembrane region" description="Helical" evidence="1">
    <location>
        <begin position="62"/>
        <end position="81"/>
    </location>
</feature>
<feature type="transmembrane region" description="Helical" evidence="1">
    <location>
        <begin position="262"/>
        <end position="281"/>
    </location>
</feature>
<dbReference type="AlphaFoldDB" id="A0A538SPM8"/>
<comment type="caution">
    <text evidence="2">The sequence shown here is derived from an EMBL/GenBank/DDBJ whole genome shotgun (WGS) entry which is preliminary data.</text>
</comment>
<dbReference type="InterPro" id="IPR036259">
    <property type="entry name" value="MFS_trans_sf"/>
</dbReference>
<keyword evidence="1" id="KW-1133">Transmembrane helix</keyword>
<proteinExistence type="predicted"/>
<feature type="transmembrane region" description="Helical" evidence="1">
    <location>
        <begin position="293"/>
        <end position="318"/>
    </location>
</feature>
<protein>
    <submittedName>
        <fullName evidence="2">MFS transporter</fullName>
    </submittedName>
</protein>
<dbReference type="PANTHER" id="PTHR43596">
    <property type="entry name" value="ADP,ATP CARRIER PROTEIN"/>
    <property type="match status" value="1"/>
</dbReference>
<accession>A0A538SPM8</accession>
<evidence type="ECO:0000313" key="2">
    <source>
        <dbReference type="EMBL" id="TMQ53328.1"/>
    </source>
</evidence>
<dbReference type="InterPro" id="IPR011701">
    <property type="entry name" value="MFS"/>
</dbReference>
<keyword evidence="1" id="KW-0812">Transmembrane</keyword>
<dbReference type="Gene3D" id="1.20.1250.20">
    <property type="entry name" value="MFS general substrate transporter like domains"/>
    <property type="match status" value="1"/>
</dbReference>